<evidence type="ECO:0000313" key="4">
    <source>
        <dbReference type="Proteomes" id="UP000224006"/>
    </source>
</evidence>
<evidence type="ECO:0000256" key="2">
    <source>
        <dbReference type="SAM" id="SignalP"/>
    </source>
</evidence>
<keyword evidence="4" id="KW-1185">Reference proteome</keyword>
<dbReference type="EMBL" id="NWUJ01000008">
    <property type="protein sequence ID" value="PFH33605.1"/>
    <property type="molecule type" value="Genomic_DNA"/>
</dbReference>
<sequence length="104" mass="11820">MKLFNFFLLFAVIAACVSSSNAEPNSRDLEHKAEDDNEKEPLMKEEPTGPESLRPKRKMGFRRWGYGGYGYGYPAYGGYGYGYPSYGGYYGGYGYPGYGYGYYW</sequence>
<feature type="compositionally biased region" description="Basic and acidic residues" evidence="1">
    <location>
        <begin position="25"/>
        <end position="47"/>
    </location>
</feature>
<accession>A0A2A9M6J3</accession>
<feature type="region of interest" description="Disordered" evidence="1">
    <location>
        <begin position="20"/>
        <end position="56"/>
    </location>
</feature>
<dbReference type="RefSeq" id="XP_029217614.1">
    <property type="nucleotide sequence ID" value="XM_029366183.1"/>
</dbReference>
<dbReference type="Proteomes" id="UP000224006">
    <property type="component" value="Chromosome VII"/>
</dbReference>
<dbReference type="Pfam" id="PF07172">
    <property type="entry name" value="GRP"/>
    <property type="match status" value="1"/>
</dbReference>
<dbReference type="KEGG" id="bbes:BESB_078210"/>
<evidence type="ECO:0000313" key="3">
    <source>
        <dbReference type="EMBL" id="PFH33605.1"/>
    </source>
</evidence>
<gene>
    <name evidence="3" type="ORF">BESB_078210</name>
</gene>
<dbReference type="PROSITE" id="PS51257">
    <property type="entry name" value="PROKAR_LIPOPROTEIN"/>
    <property type="match status" value="1"/>
</dbReference>
<feature type="signal peptide" evidence="2">
    <location>
        <begin position="1"/>
        <end position="22"/>
    </location>
</feature>
<proteinExistence type="predicted"/>
<comment type="caution">
    <text evidence="3">The sequence shown here is derived from an EMBL/GenBank/DDBJ whole genome shotgun (WGS) entry which is preliminary data.</text>
</comment>
<evidence type="ECO:0000256" key="1">
    <source>
        <dbReference type="SAM" id="MobiDB-lite"/>
    </source>
</evidence>
<dbReference type="InterPro" id="IPR010800">
    <property type="entry name" value="GRP"/>
</dbReference>
<evidence type="ECO:0008006" key="5">
    <source>
        <dbReference type="Google" id="ProtNLM"/>
    </source>
</evidence>
<dbReference type="GeneID" id="40312748"/>
<dbReference type="VEuPathDB" id="ToxoDB:BESB_078210"/>
<reference evidence="3 4" key="1">
    <citation type="submission" date="2017-09" db="EMBL/GenBank/DDBJ databases">
        <title>Genome sequencing of Besnoitia besnoiti strain Bb-Ger1.</title>
        <authorList>
            <person name="Schares G."/>
            <person name="Venepally P."/>
            <person name="Lorenzi H.A."/>
        </authorList>
    </citation>
    <scope>NUCLEOTIDE SEQUENCE [LARGE SCALE GENOMIC DNA]</scope>
    <source>
        <strain evidence="3 4">Bb-Ger1</strain>
    </source>
</reference>
<keyword evidence="2" id="KW-0732">Signal</keyword>
<name>A0A2A9M6J3_BESBE</name>
<dbReference type="AlphaFoldDB" id="A0A2A9M6J3"/>
<organism evidence="3 4">
    <name type="scientific">Besnoitia besnoiti</name>
    <name type="common">Apicomplexan protozoan</name>
    <dbReference type="NCBI Taxonomy" id="94643"/>
    <lineage>
        <taxon>Eukaryota</taxon>
        <taxon>Sar</taxon>
        <taxon>Alveolata</taxon>
        <taxon>Apicomplexa</taxon>
        <taxon>Conoidasida</taxon>
        <taxon>Coccidia</taxon>
        <taxon>Eucoccidiorida</taxon>
        <taxon>Eimeriorina</taxon>
        <taxon>Sarcocystidae</taxon>
        <taxon>Besnoitia</taxon>
    </lineage>
</organism>
<protein>
    <recommendedName>
        <fullName evidence="5">Transmembrane protein</fullName>
    </recommendedName>
</protein>
<feature type="chain" id="PRO_5013219332" description="Transmembrane protein" evidence="2">
    <location>
        <begin position="23"/>
        <end position="104"/>
    </location>
</feature>